<proteinExistence type="predicted"/>
<dbReference type="CDD" id="cd01300">
    <property type="entry name" value="YtcJ_like"/>
    <property type="match status" value="1"/>
</dbReference>
<dbReference type="Gene3D" id="3.20.20.140">
    <property type="entry name" value="Metal-dependent hydrolases"/>
    <property type="match status" value="1"/>
</dbReference>
<dbReference type="Gene3D" id="3.10.310.70">
    <property type="match status" value="1"/>
</dbReference>
<evidence type="ECO:0000313" key="3">
    <source>
        <dbReference type="Proteomes" id="UP001595960"/>
    </source>
</evidence>
<dbReference type="GO" id="GO:0016787">
    <property type="term" value="F:hydrolase activity"/>
    <property type="evidence" value="ECO:0007669"/>
    <property type="project" value="UniProtKB-KW"/>
</dbReference>
<sequence length="549" mass="59287">MSTRTSAETVVFGGRVITMADQDLAPTDATGVAVADGRILAIGGRADLEPLIDDATTVIELPGAAILPGFVDSHIHPVFGLGLTRGADLNGCRTLADVEHRLRAELEHLGDGDWLLGWGLDPNAFEGGEVTNRVLDEVAPGRPAFIRLFDAHAALASSRALEIAGCRGDERFTDGSRVVTDADGRPTGYLLELQAMAIVQPFVPELSFDQRVDRLHDVLLRMARAGFTAGQVQDLAPDTIELLRAIEQTRDLPIRLRMSPWFEPGTAVEEVDRLARLQGTRGRRWVVEGVKMMIDGTIDNGTAWLHEPDCLGESTKSLWLDPEQYREALTELDRRGIPTTTHAIGDAGIEFVVRAIAGLPHRNATHRVEHIETMTDAALELFASSGITASMQPTHCTLFTRADGTDHWSKRLGEERAARGFRTGDLVRAGVPLALGSDWPIAPSDAVGILADARLRRPHDDPAARPVHPEQALDAVDALRGFTTHPYTTIGQRGGVLEVGAVADLTVLDADPLTVEADELGRARVLLTLVDGRVVTDAAVPAQPEPARR</sequence>
<dbReference type="PANTHER" id="PTHR22642:SF2">
    <property type="entry name" value="PROTEIN LONG AFTER FAR-RED 3"/>
    <property type="match status" value="1"/>
</dbReference>
<evidence type="ECO:0000313" key="2">
    <source>
        <dbReference type="EMBL" id="MFC4828841.1"/>
    </source>
</evidence>
<dbReference type="Pfam" id="PF07969">
    <property type="entry name" value="Amidohydro_3"/>
    <property type="match status" value="1"/>
</dbReference>
<dbReference type="InterPro" id="IPR013108">
    <property type="entry name" value="Amidohydro_3"/>
</dbReference>
<gene>
    <name evidence="2" type="ORF">ACFPER_08590</name>
</gene>
<dbReference type="SUPFAM" id="SSF51338">
    <property type="entry name" value="Composite domain of metallo-dependent hydrolases"/>
    <property type="match status" value="1"/>
</dbReference>
<comment type="caution">
    <text evidence="2">The sequence shown here is derived from an EMBL/GenBank/DDBJ whole genome shotgun (WGS) entry which is preliminary data.</text>
</comment>
<dbReference type="InterPro" id="IPR033932">
    <property type="entry name" value="YtcJ-like"/>
</dbReference>
<reference evidence="3" key="1">
    <citation type="journal article" date="2019" name="Int. J. Syst. Evol. Microbiol.">
        <title>The Global Catalogue of Microorganisms (GCM) 10K type strain sequencing project: providing services to taxonomists for standard genome sequencing and annotation.</title>
        <authorList>
            <consortium name="The Broad Institute Genomics Platform"/>
            <consortium name="The Broad Institute Genome Sequencing Center for Infectious Disease"/>
            <person name="Wu L."/>
            <person name="Ma J."/>
        </authorList>
    </citation>
    <scope>NUCLEOTIDE SEQUENCE [LARGE SCALE GENOMIC DNA]</scope>
    <source>
        <strain evidence="3">CGMCC 1.12192</strain>
    </source>
</reference>
<protein>
    <submittedName>
        <fullName evidence="2">Amidohydrolase</fullName>
        <ecNumber evidence="2">3.5.-.-</ecNumber>
    </submittedName>
</protein>
<evidence type="ECO:0000259" key="1">
    <source>
        <dbReference type="Pfam" id="PF07969"/>
    </source>
</evidence>
<organism evidence="2 3">
    <name type="scientific">Agromyces aurantiacus</name>
    <dbReference type="NCBI Taxonomy" id="165814"/>
    <lineage>
        <taxon>Bacteria</taxon>
        <taxon>Bacillati</taxon>
        <taxon>Actinomycetota</taxon>
        <taxon>Actinomycetes</taxon>
        <taxon>Micrococcales</taxon>
        <taxon>Microbacteriaceae</taxon>
        <taxon>Agromyces</taxon>
    </lineage>
</organism>
<feature type="domain" description="Amidohydrolase 3" evidence="1">
    <location>
        <begin position="58"/>
        <end position="535"/>
    </location>
</feature>
<dbReference type="SUPFAM" id="SSF51556">
    <property type="entry name" value="Metallo-dependent hydrolases"/>
    <property type="match status" value="1"/>
</dbReference>
<accession>A0ABV9R405</accession>
<keyword evidence="3" id="KW-1185">Reference proteome</keyword>
<dbReference type="InterPro" id="IPR032466">
    <property type="entry name" value="Metal_Hydrolase"/>
</dbReference>
<dbReference type="Proteomes" id="UP001595960">
    <property type="component" value="Unassembled WGS sequence"/>
</dbReference>
<dbReference type="InterPro" id="IPR011059">
    <property type="entry name" value="Metal-dep_hydrolase_composite"/>
</dbReference>
<dbReference type="EC" id="3.5.-.-" evidence="2"/>
<keyword evidence="2" id="KW-0378">Hydrolase</keyword>
<dbReference type="PANTHER" id="PTHR22642">
    <property type="entry name" value="IMIDAZOLONEPROPIONASE"/>
    <property type="match status" value="1"/>
</dbReference>
<dbReference type="Gene3D" id="2.30.40.10">
    <property type="entry name" value="Urease, subunit C, domain 1"/>
    <property type="match status" value="1"/>
</dbReference>
<dbReference type="EMBL" id="JBHSJC010000001">
    <property type="protein sequence ID" value="MFC4828841.1"/>
    <property type="molecule type" value="Genomic_DNA"/>
</dbReference>
<name>A0ABV9R405_9MICO</name>
<dbReference type="RefSeq" id="WP_204392072.1">
    <property type="nucleotide sequence ID" value="NZ_JAFBBW010000001.1"/>
</dbReference>